<dbReference type="AlphaFoldDB" id="A0A363NWZ8"/>
<proteinExistence type="inferred from homology"/>
<dbReference type="Pfam" id="PF08281">
    <property type="entry name" value="Sigma70_r4_2"/>
    <property type="match status" value="1"/>
</dbReference>
<dbReference type="SUPFAM" id="SSF88659">
    <property type="entry name" value="Sigma3 and sigma4 domains of RNA polymerase sigma factors"/>
    <property type="match status" value="1"/>
</dbReference>
<dbReference type="InterPro" id="IPR007627">
    <property type="entry name" value="RNA_pol_sigma70_r2"/>
</dbReference>
<organism evidence="7 8">
    <name type="scientific">Sphingobacterium athyrii</name>
    <dbReference type="NCBI Taxonomy" id="2152717"/>
    <lineage>
        <taxon>Bacteria</taxon>
        <taxon>Pseudomonadati</taxon>
        <taxon>Bacteroidota</taxon>
        <taxon>Sphingobacteriia</taxon>
        <taxon>Sphingobacteriales</taxon>
        <taxon>Sphingobacteriaceae</taxon>
        <taxon>Sphingobacterium</taxon>
    </lineage>
</organism>
<dbReference type="Proteomes" id="UP000250831">
    <property type="component" value="Unassembled WGS sequence"/>
</dbReference>
<dbReference type="InterPro" id="IPR036388">
    <property type="entry name" value="WH-like_DNA-bd_sf"/>
</dbReference>
<keyword evidence="4" id="KW-0804">Transcription</keyword>
<gene>
    <name evidence="7" type="ORF">DCO56_09915</name>
</gene>
<evidence type="ECO:0000256" key="1">
    <source>
        <dbReference type="ARBA" id="ARBA00010641"/>
    </source>
</evidence>
<evidence type="ECO:0000259" key="5">
    <source>
        <dbReference type="Pfam" id="PF04542"/>
    </source>
</evidence>
<dbReference type="CDD" id="cd06171">
    <property type="entry name" value="Sigma70_r4"/>
    <property type="match status" value="1"/>
</dbReference>
<evidence type="ECO:0000313" key="7">
    <source>
        <dbReference type="EMBL" id="PUV25238.1"/>
    </source>
</evidence>
<dbReference type="GO" id="GO:0016987">
    <property type="term" value="F:sigma factor activity"/>
    <property type="evidence" value="ECO:0007669"/>
    <property type="project" value="UniProtKB-KW"/>
</dbReference>
<dbReference type="OrthoDB" id="656273at2"/>
<dbReference type="InterPro" id="IPR013325">
    <property type="entry name" value="RNA_pol_sigma_r2"/>
</dbReference>
<evidence type="ECO:0000256" key="3">
    <source>
        <dbReference type="ARBA" id="ARBA00023082"/>
    </source>
</evidence>
<comment type="similarity">
    <text evidence="1">Belongs to the sigma-70 factor family. ECF subfamily.</text>
</comment>
<keyword evidence="2" id="KW-0805">Transcription regulation</keyword>
<dbReference type="GO" id="GO:0006352">
    <property type="term" value="P:DNA-templated transcription initiation"/>
    <property type="evidence" value="ECO:0007669"/>
    <property type="project" value="InterPro"/>
</dbReference>
<dbReference type="GO" id="GO:0003677">
    <property type="term" value="F:DNA binding"/>
    <property type="evidence" value="ECO:0007669"/>
    <property type="project" value="InterPro"/>
</dbReference>
<evidence type="ECO:0000256" key="2">
    <source>
        <dbReference type="ARBA" id="ARBA00023015"/>
    </source>
</evidence>
<dbReference type="PANTHER" id="PTHR43133">
    <property type="entry name" value="RNA POLYMERASE ECF-TYPE SIGMA FACTO"/>
    <property type="match status" value="1"/>
</dbReference>
<feature type="domain" description="RNA polymerase sigma-70 region 2" evidence="5">
    <location>
        <begin position="13"/>
        <end position="78"/>
    </location>
</feature>
<keyword evidence="3" id="KW-0731">Sigma factor</keyword>
<dbReference type="Pfam" id="PF04542">
    <property type="entry name" value="Sigma70_r2"/>
    <property type="match status" value="1"/>
</dbReference>
<accession>A0A363NWZ8</accession>
<comment type="caution">
    <text evidence="7">The sequence shown here is derived from an EMBL/GenBank/DDBJ whole genome shotgun (WGS) entry which is preliminary data.</text>
</comment>
<dbReference type="InterPro" id="IPR014284">
    <property type="entry name" value="RNA_pol_sigma-70_dom"/>
</dbReference>
<protein>
    <recommendedName>
        <fullName evidence="9">RNA polymerase sigma-70 factor</fullName>
    </recommendedName>
</protein>
<feature type="domain" description="RNA polymerase sigma factor 70 region 4 type 2" evidence="6">
    <location>
        <begin position="110"/>
        <end position="162"/>
    </location>
</feature>
<evidence type="ECO:0000256" key="4">
    <source>
        <dbReference type="ARBA" id="ARBA00023163"/>
    </source>
</evidence>
<sequence>MPSNLMENKIKALFEQNYYGLVELSCRLVGSNETGEDIVQDVFVKLLDNDTVLPKDTQSAKSYIYAMVKNASISHLRKVKVIHNYRQVNPATEISDEDLLENIIYAEAINQLYASIRNLPEASQNIFKMAYIEEKSNLEVAESYGISINTVKTQKRRAMAALKKVLFPVLRSIKILFF</sequence>
<dbReference type="SUPFAM" id="SSF88946">
    <property type="entry name" value="Sigma2 domain of RNA polymerase sigma factors"/>
    <property type="match status" value="1"/>
</dbReference>
<dbReference type="PANTHER" id="PTHR43133:SF46">
    <property type="entry name" value="RNA POLYMERASE SIGMA-70 FACTOR ECF SUBFAMILY"/>
    <property type="match status" value="1"/>
</dbReference>
<evidence type="ECO:0008006" key="9">
    <source>
        <dbReference type="Google" id="ProtNLM"/>
    </source>
</evidence>
<dbReference type="InterPro" id="IPR039425">
    <property type="entry name" value="RNA_pol_sigma-70-like"/>
</dbReference>
<evidence type="ECO:0000259" key="6">
    <source>
        <dbReference type="Pfam" id="PF08281"/>
    </source>
</evidence>
<evidence type="ECO:0000313" key="8">
    <source>
        <dbReference type="Proteomes" id="UP000250831"/>
    </source>
</evidence>
<reference evidence="7 8" key="1">
    <citation type="submission" date="2018-04" db="EMBL/GenBank/DDBJ databases">
        <title>Sphingobacterium sp. M46 Genome.</title>
        <authorList>
            <person name="Cheng J."/>
            <person name="Li Y."/>
        </authorList>
    </citation>
    <scope>NUCLEOTIDE SEQUENCE [LARGE SCALE GENOMIC DNA]</scope>
    <source>
        <strain evidence="7 8">M46</strain>
    </source>
</reference>
<name>A0A363NWZ8_9SPHI</name>
<dbReference type="EMBL" id="QCXX01000002">
    <property type="protein sequence ID" value="PUV25238.1"/>
    <property type="molecule type" value="Genomic_DNA"/>
</dbReference>
<dbReference type="Gene3D" id="1.10.1740.10">
    <property type="match status" value="1"/>
</dbReference>
<dbReference type="NCBIfam" id="TIGR02937">
    <property type="entry name" value="sigma70-ECF"/>
    <property type="match status" value="1"/>
</dbReference>
<dbReference type="InterPro" id="IPR013324">
    <property type="entry name" value="RNA_pol_sigma_r3/r4-like"/>
</dbReference>
<dbReference type="Gene3D" id="1.10.10.10">
    <property type="entry name" value="Winged helix-like DNA-binding domain superfamily/Winged helix DNA-binding domain"/>
    <property type="match status" value="1"/>
</dbReference>
<keyword evidence="8" id="KW-1185">Reference proteome</keyword>
<dbReference type="InterPro" id="IPR013249">
    <property type="entry name" value="RNA_pol_sigma70_r4_t2"/>
</dbReference>